<reference evidence="3 4" key="1">
    <citation type="submission" date="2016-11" db="EMBL/GenBank/DDBJ databases">
        <authorList>
            <person name="Jaros S."/>
            <person name="Januszkiewicz K."/>
            <person name="Wedrychowicz H."/>
        </authorList>
    </citation>
    <scope>NUCLEOTIDE SEQUENCE [LARGE SCALE GENOMIC DNA]</scope>
    <source>
        <strain evidence="3 4">DSM 6792</strain>
    </source>
</reference>
<dbReference type="GO" id="GO:0016887">
    <property type="term" value="F:ATP hydrolysis activity"/>
    <property type="evidence" value="ECO:0007669"/>
    <property type="project" value="InterPro"/>
</dbReference>
<dbReference type="SUPFAM" id="SSF52540">
    <property type="entry name" value="P-loop containing nucleoside triphosphate hydrolases"/>
    <property type="match status" value="1"/>
</dbReference>
<feature type="domain" description="DUF3696" evidence="1">
    <location>
        <begin position="329"/>
        <end position="379"/>
    </location>
</feature>
<dbReference type="RefSeq" id="WP_073410664.1">
    <property type="nucleotide sequence ID" value="NZ_FQWH01000011.1"/>
</dbReference>
<feature type="domain" description="ATPase AAA-type core" evidence="2">
    <location>
        <begin position="23"/>
        <end position="311"/>
    </location>
</feature>
<dbReference type="EMBL" id="FQWH01000011">
    <property type="protein sequence ID" value="SHH51010.1"/>
    <property type="molecule type" value="Genomic_DNA"/>
</dbReference>
<dbReference type="Gene3D" id="3.40.50.300">
    <property type="entry name" value="P-loop containing nucleotide triphosphate hydrolases"/>
    <property type="match status" value="1"/>
</dbReference>
<dbReference type="InterPro" id="IPR022532">
    <property type="entry name" value="DUF3696"/>
</dbReference>
<name>A0A1M5TK18_FLAJO</name>
<dbReference type="InterPro" id="IPR003959">
    <property type="entry name" value="ATPase_AAA_core"/>
</dbReference>
<evidence type="ECO:0000259" key="2">
    <source>
        <dbReference type="Pfam" id="PF13304"/>
    </source>
</evidence>
<organism evidence="3 4">
    <name type="scientific">Flavobacterium johnsoniae</name>
    <name type="common">Cytophaga johnsonae</name>
    <dbReference type="NCBI Taxonomy" id="986"/>
    <lineage>
        <taxon>Bacteria</taxon>
        <taxon>Pseudomonadati</taxon>
        <taxon>Bacteroidota</taxon>
        <taxon>Flavobacteriia</taxon>
        <taxon>Flavobacteriales</taxon>
        <taxon>Flavobacteriaceae</taxon>
        <taxon>Flavobacterium</taxon>
    </lineage>
</organism>
<dbReference type="InterPro" id="IPR051396">
    <property type="entry name" value="Bact_Antivir_Def_Nuclease"/>
</dbReference>
<gene>
    <name evidence="3" type="ORF">SAMN05444388_111161</name>
</gene>
<dbReference type="PANTHER" id="PTHR43581:SF2">
    <property type="entry name" value="EXCINUCLEASE ATPASE SUBUNIT"/>
    <property type="match status" value="1"/>
</dbReference>
<accession>A0A1M5TK18</accession>
<dbReference type="InterPro" id="IPR014592">
    <property type="entry name" value="P-loop_UCP034888"/>
</dbReference>
<dbReference type="AlphaFoldDB" id="A0A1M5TK18"/>
<protein>
    <submittedName>
        <fullName evidence="3">Predicted ATPase</fullName>
    </submittedName>
</protein>
<dbReference type="Proteomes" id="UP000184112">
    <property type="component" value="Unassembled WGS sequence"/>
</dbReference>
<evidence type="ECO:0000259" key="1">
    <source>
        <dbReference type="Pfam" id="PF12476"/>
    </source>
</evidence>
<dbReference type="PANTHER" id="PTHR43581">
    <property type="entry name" value="ATP/GTP PHOSPHATASE"/>
    <property type="match status" value="1"/>
</dbReference>
<dbReference type="InterPro" id="IPR027417">
    <property type="entry name" value="P-loop_NTPase"/>
</dbReference>
<dbReference type="PIRSF" id="PIRSF034888">
    <property type="entry name" value="P-loop_UCP034888"/>
    <property type="match status" value="1"/>
</dbReference>
<dbReference type="Pfam" id="PF13304">
    <property type="entry name" value="AAA_21"/>
    <property type="match status" value="1"/>
</dbReference>
<sequence>MITKIRLINFKSHKDTTLSLGNLTVLSGQNGVGKSSIIQSMLLLRQTNQKNRLYDILDLNSPLCYIGKSNDAIYRFPNEEFENLIGLVLKDDKLEYSWIFEIPRNQNKAYLKRKNDIIDSEGYEDLSLFNNNFQYLSAFRGVEYITDDYAVEFQKQISVNEGKGELVAQFLFEYGKKLKVIESLRHPLENDDFLLSQVSAWEREISNNINVVAIPFGDSYDIKYSFDTAQSEEMFGSVDELSKKNVGFGLSYVLPIIVAILSAEKGSLLLIENPEAHIHPYGISKLSELICIASQAGIQIIVETHSDHIINGILVQSKKFETSNGEQGINKENLKIYYFERDEVEHKTNAIQINVLDGGRTENRVSGFFDQIGKDLRELI</sequence>
<evidence type="ECO:0000313" key="3">
    <source>
        <dbReference type="EMBL" id="SHH51010.1"/>
    </source>
</evidence>
<dbReference type="Pfam" id="PF12476">
    <property type="entry name" value="DUF3696"/>
    <property type="match status" value="1"/>
</dbReference>
<proteinExistence type="predicted"/>
<dbReference type="GO" id="GO:0005524">
    <property type="term" value="F:ATP binding"/>
    <property type="evidence" value="ECO:0007669"/>
    <property type="project" value="InterPro"/>
</dbReference>
<evidence type="ECO:0000313" key="4">
    <source>
        <dbReference type="Proteomes" id="UP000184112"/>
    </source>
</evidence>